<evidence type="ECO:0000256" key="1">
    <source>
        <dbReference type="SAM" id="Phobius"/>
    </source>
</evidence>
<protein>
    <submittedName>
        <fullName evidence="4">FecR family protein</fullName>
    </submittedName>
</protein>
<reference evidence="4" key="1">
    <citation type="journal article" date="2013" name="Int. J. Syst. Evol. Microbiol.">
        <title>Aestuariibaculum suncheonense gen. nov., sp. nov., a marine bacterium of the family Flavobacteriaceae isolated from a tidal flat and emended descriptions of the genera Gaetbulibacter and Tamlana.</title>
        <authorList>
            <person name="Jeong S.H."/>
            <person name="Park M.S."/>
            <person name="Jin H.M."/>
            <person name="Lee K."/>
            <person name="Park W."/>
            <person name="Jeon C.O."/>
        </authorList>
    </citation>
    <scope>NUCLEOTIDE SEQUENCE</scope>
    <source>
        <strain evidence="4">SC17</strain>
    </source>
</reference>
<dbReference type="Pfam" id="PF04773">
    <property type="entry name" value="FecR"/>
    <property type="match status" value="1"/>
</dbReference>
<dbReference type="InterPro" id="IPR012373">
    <property type="entry name" value="Ferrdict_sens_TM"/>
</dbReference>
<reference evidence="4" key="2">
    <citation type="submission" date="2020-09" db="EMBL/GenBank/DDBJ databases">
        <authorList>
            <person name="Wu Z."/>
        </authorList>
    </citation>
    <scope>NUCLEOTIDE SEQUENCE</scope>
    <source>
        <strain evidence="4">SC17</strain>
    </source>
</reference>
<keyword evidence="1" id="KW-0812">Transmembrane</keyword>
<evidence type="ECO:0000259" key="3">
    <source>
        <dbReference type="Pfam" id="PF16344"/>
    </source>
</evidence>
<feature type="transmembrane region" description="Helical" evidence="1">
    <location>
        <begin position="88"/>
        <end position="107"/>
    </location>
</feature>
<proteinExistence type="predicted"/>
<dbReference type="InterPro" id="IPR032508">
    <property type="entry name" value="FecR_C"/>
</dbReference>
<evidence type="ECO:0000313" key="5">
    <source>
        <dbReference type="Proteomes" id="UP000602057"/>
    </source>
</evidence>
<dbReference type="Gene3D" id="2.60.120.1440">
    <property type="match status" value="1"/>
</dbReference>
<evidence type="ECO:0000259" key="2">
    <source>
        <dbReference type="Pfam" id="PF04773"/>
    </source>
</evidence>
<keyword evidence="1" id="KW-1133">Transmembrane helix</keyword>
<organism evidence="4 5">
    <name type="scientific">Aestuariibaculum suncheonense</name>
    <dbReference type="NCBI Taxonomy" id="1028745"/>
    <lineage>
        <taxon>Bacteria</taxon>
        <taxon>Pseudomonadati</taxon>
        <taxon>Bacteroidota</taxon>
        <taxon>Flavobacteriia</taxon>
        <taxon>Flavobacteriales</taxon>
        <taxon>Flavobacteriaceae</taxon>
    </lineage>
</organism>
<keyword evidence="5" id="KW-1185">Reference proteome</keyword>
<dbReference type="PANTHER" id="PTHR30273:SF2">
    <property type="entry name" value="PROTEIN FECR"/>
    <property type="match status" value="1"/>
</dbReference>
<dbReference type="PANTHER" id="PTHR30273">
    <property type="entry name" value="PERIPLASMIC SIGNAL SENSOR AND SIGMA FACTOR ACTIVATOR FECR-RELATED"/>
    <property type="match status" value="1"/>
</dbReference>
<dbReference type="Gene3D" id="3.55.50.30">
    <property type="match status" value="1"/>
</dbReference>
<feature type="domain" description="Protein FecR C-terminal" evidence="3">
    <location>
        <begin position="321"/>
        <end position="391"/>
    </location>
</feature>
<name>A0A8J6QB94_9FLAO</name>
<sequence>MNEKLYSKYRVAELIGKSLMGTIESDEQAELDRWLQNDEASKLYQDIIDNKKLNDKYEFYQSLSTDKKYNQLQGKINKSIKVKRFRQLMKYAAILVLFLSVAFYWQYRSNEQEQLITQETLNEIKPGYSKATLILADGTEVALDAHKNQNIQSSGVSFIENKDDVLEYKAANDNTLANIGYNTLHVPHGGIYSVVLPDGTRVWVNSASSIKYPEAFVGETREVELNGEAYFHVVKSNKKFIVKTKTLDVTVLGTSFNVSAYDDDDFFATTLVEGKVQLTSEHLGEVILAPNQQGYYKKGLKDIQLNSKINVRNFTSWKDGKFYFEHEPLDNILRKLGRWYDFEVKFEDEKFKNIVFTGVARKDNELRSLMDMIAKTARIDYKAYKNENNTIEIEIFKN</sequence>
<comment type="caution">
    <text evidence="4">The sequence shown here is derived from an EMBL/GenBank/DDBJ whole genome shotgun (WGS) entry which is preliminary data.</text>
</comment>
<dbReference type="Pfam" id="PF16344">
    <property type="entry name" value="FecR_C"/>
    <property type="match status" value="1"/>
</dbReference>
<feature type="domain" description="FecR protein" evidence="2">
    <location>
        <begin position="184"/>
        <end position="277"/>
    </location>
</feature>
<dbReference type="EMBL" id="JACVXC010000001">
    <property type="protein sequence ID" value="MBD0834513.1"/>
    <property type="molecule type" value="Genomic_DNA"/>
</dbReference>
<accession>A0A8J6QB94</accession>
<dbReference type="AlphaFoldDB" id="A0A8J6QB94"/>
<dbReference type="Proteomes" id="UP000602057">
    <property type="component" value="Unassembled WGS sequence"/>
</dbReference>
<keyword evidence="1" id="KW-0472">Membrane</keyword>
<gene>
    <name evidence="4" type="ORF">ICJ84_03585</name>
</gene>
<dbReference type="InterPro" id="IPR006860">
    <property type="entry name" value="FecR"/>
</dbReference>
<evidence type="ECO:0000313" key="4">
    <source>
        <dbReference type="EMBL" id="MBD0834513.1"/>
    </source>
</evidence>
<dbReference type="GO" id="GO:0016989">
    <property type="term" value="F:sigma factor antagonist activity"/>
    <property type="evidence" value="ECO:0007669"/>
    <property type="project" value="TreeGrafter"/>
</dbReference>
<dbReference type="RefSeq" id="WP_188214982.1">
    <property type="nucleotide sequence ID" value="NZ_BAABGH010000004.1"/>
</dbReference>